<feature type="compositionally biased region" description="Basic and acidic residues" evidence="1">
    <location>
        <begin position="272"/>
        <end position="296"/>
    </location>
</feature>
<feature type="region of interest" description="Disordered" evidence="1">
    <location>
        <begin position="141"/>
        <end position="184"/>
    </location>
</feature>
<keyword evidence="3" id="KW-1185">Reference proteome</keyword>
<feature type="compositionally biased region" description="Pro residues" evidence="1">
    <location>
        <begin position="58"/>
        <end position="69"/>
    </location>
</feature>
<dbReference type="AlphaFoldDB" id="A0A0N4USV4"/>
<feature type="region of interest" description="Disordered" evidence="1">
    <location>
        <begin position="271"/>
        <end position="334"/>
    </location>
</feature>
<accession>A0A0N4USV4</accession>
<protein>
    <submittedName>
        <fullName evidence="4">RED_N domain-containing protein</fullName>
    </submittedName>
</protein>
<gene>
    <name evidence="2" type="ORF">EVEC_LOCUS169</name>
</gene>
<name>A0A0N4USV4_ENTVE</name>
<dbReference type="EMBL" id="UXUI01000111">
    <property type="protein sequence ID" value="VDD85026.1"/>
    <property type="molecule type" value="Genomic_DNA"/>
</dbReference>
<evidence type="ECO:0000313" key="2">
    <source>
        <dbReference type="EMBL" id="VDD85026.1"/>
    </source>
</evidence>
<reference evidence="4" key="1">
    <citation type="submission" date="2017-02" db="UniProtKB">
        <authorList>
            <consortium name="WormBaseParasite"/>
        </authorList>
    </citation>
    <scope>IDENTIFICATION</scope>
</reference>
<evidence type="ECO:0000313" key="4">
    <source>
        <dbReference type="WBParaSite" id="EVEC_0000023801-mRNA-1"/>
    </source>
</evidence>
<evidence type="ECO:0000313" key="3">
    <source>
        <dbReference type="Proteomes" id="UP000274131"/>
    </source>
</evidence>
<sequence length="334" mass="38458">MSQNTQKESKPSRSSSMRKKKKLDDSTYQKPFSDYEEPSYRTRGIYDSAATASSQNLPRPPQRKPPIQPPSFTSVPQSSYDAYEFLVDQQPDQKFFAQQYSHDMPPYSTEPVNQQNLKPKIIKTFNKNQRPSYESYLADLKAKEEKRKQRKEERKEKKAAKQIIEDDLEAGSKSQLPESEARVPTGGSVALLEVQLGGTFDETLPEASRYNETLPYNERLASNAAMIYNDGGEQVPLEFAPGFHGELPMEVLQYTEPDLLDETFVDDFQTEVDTRPEYEKELAKLQAKRERKEQKRKEKKERKKKKKIEPEINEEFLRSETGTTTTGDEQTDTG</sequence>
<dbReference type="WBParaSite" id="EVEC_0000023801-mRNA-1">
    <property type="protein sequence ID" value="EVEC_0000023801-mRNA-1"/>
    <property type="gene ID" value="EVEC_0000023801"/>
</dbReference>
<evidence type="ECO:0000256" key="1">
    <source>
        <dbReference type="SAM" id="MobiDB-lite"/>
    </source>
</evidence>
<organism evidence="4">
    <name type="scientific">Enterobius vermicularis</name>
    <name type="common">Human pinworm</name>
    <dbReference type="NCBI Taxonomy" id="51028"/>
    <lineage>
        <taxon>Eukaryota</taxon>
        <taxon>Metazoa</taxon>
        <taxon>Ecdysozoa</taxon>
        <taxon>Nematoda</taxon>
        <taxon>Chromadorea</taxon>
        <taxon>Rhabditida</taxon>
        <taxon>Spirurina</taxon>
        <taxon>Oxyuridomorpha</taxon>
        <taxon>Oxyuroidea</taxon>
        <taxon>Oxyuridae</taxon>
        <taxon>Enterobius</taxon>
    </lineage>
</organism>
<feature type="compositionally biased region" description="Basic residues" evidence="1">
    <location>
        <begin position="297"/>
        <end position="307"/>
    </location>
</feature>
<dbReference type="Proteomes" id="UP000274131">
    <property type="component" value="Unassembled WGS sequence"/>
</dbReference>
<reference evidence="2 3" key="2">
    <citation type="submission" date="2018-10" db="EMBL/GenBank/DDBJ databases">
        <authorList>
            <consortium name="Pathogen Informatics"/>
        </authorList>
    </citation>
    <scope>NUCLEOTIDE SEQUENCE [LARGE SCALE GENOMIC DNA]</scope>
</reference>
<feature type="region of interest" description="Disordered" evidence="1">
    <location>
        <begin position="1"/>
        <end position="76"/>
    </location>
</feature>
<proteinExistence type="predicted"/>
<feature type="compositionally biased region" description="Basic and acidic residues" evidence="1">
    <location>
        <begin position="141"/>
        <end position="156"/>
    </location>
</feature>